<organism evidence="1 2">
    <name type="scientific">Metallosphaera tengchongensis</name>
    <dbReference type="NCBI Taxonomy" id="1532350"/>
    <lineage>
        <taxon>Archaea</taxon>
        <taxon>Thermoproteota</taxon>
        <taxon>Thermoprotei</taxon>
        <taxon>Sulfolobales</taxon>
        <taxon>Sulfolobaceae</taxon>
        <taxon>Metallosphaera</taxon>
    </lineage>
</organism>
<dbReference type="KEGG" id="mten:GWK48_11155"/>
<evidence type="ECO:0000313" key="1">
    <source>
        <dbReference type="EMBL" id="QKR00867.1"/>
    </source>
</evidence>
<sequence>MQLRSINRLTVRFSYPYILDLRDIIGTVQSKGYRLSLQNLPTPGPGSVLIGNFTGVKDNVVLEFNNSSGVMSFSAPSLDHVVKAVDDFKEITKEFRLGEIDFVEHSSETLLRGRLKLDCKVLGKELSGFDVTDENSSIRVLPYPALKDAYVLIVTYKYRRIEETGRFLGEVKGVIGSLKSLMAQNV</sequence>
<dbReference type="RefSeq" id="WP_174632292.1">
    <property type="nucleotide sequence ID" value="NZ_CP049074.1"/>
</dbReference>
<proteinExistence type="predicted"/>
<dbReference type="Proteomes" id="UP000509301">
    <property type="component" value="Chromosome"/>
</dbReference>
<keyword evidence="2" id="KW-1185">Reference proteome</keyword>
<dbReference type="AlphaFoldDB" id="A0A6N0NXA4"/>
<dbReference type="EMBL" id="CP049074">
    <property type="protein sequence ID" value="QKR00867.1"/>
    <property type="molecule type" value="Genomic_DNA"/>
</dbReference>
<protein>
    <submittedName>
        <fullName evidence="1">Uncharacterized protein</fullName>
    </submittedName>
</protein>
<name>A0A6N0NXA4_9CREN</name>
<gene>
    <name evidence="1" type="ORF">GWK48_11155</name>
</gene>
<dbReference type="OrthoDB" id="44144at2157"/>
<reference evidence="1 2" key="1">
    <citation type="submission" date="2020-02" db="EMBL/GenBank/DDBJ databases">
        <title>Comparative genome analysis reveals the metabolism and evolution of the thermophilic archaeal genus Metallosphaera.</title>
        <authorList>
            <person name="Jiang C."/>
        </authorList>
    </citation>
    <scope>NUCLEOTIDE SEQUENCE [LARGE SCALE GENOMIC DNA]</scope>
    <source>
        <strain evidence="1 2">Ric-A</strain>
    </source>
</reference>
<dbReference type="GeneID" id="55642508"/>
<accession>A0A6N0NXA4</accession>
<evidence type="ECO:0000313" key="2">
    <source>
        <dbReference type="Proteomes" id="UP000509301"/>
    </source>
</evidence>